<comment type="cofactor">
    <cofactor evidence="1 13">
        <name>heme</name>
        <dbReference type="ChEBI" id="CHEBI:30413"/>
    </cofactor>
</comment>
<sequence>MECILDALNSLATLNFLTKRTMIEKFGMLALMTILLVGIWLKYKFTYWQRRGLKVPPFSFYWKHMKAGLMLENAFADRDFNIYQEMKKMGVKHGGIYFVLTPFYVPMDLELIKKMLQNDFNHFVDRGMYMNENDPLSTHLFNLPGNKWKLLRKKLSPTFTPGKMKMMFERLIECTGGMQKVMDKQIGNPVEIKEILSRFTTDIIVSCAFGLNCNSLENPDNEFRTRGRTLFLGKSFLFNLKWGLSFAIPSIYKFFNTKIISEKVTEFFSGVVKDTVTYREKNNISRNDFLQLLIELKNRGQLLDDEKLVTEEISKEENKITLDEIIAQAFLFFDAGLETSATTGTYCLYELSLHEDMQNKVRKEINSVLQRYDGSLTYEALGEMVYLDQVVTETLRKYPPLPSLPRICTKDYKVPGTDLIIKKGIRVVIPVFGIHRDPDYYPDPEKFDPERFSEGNKNDVTYMPFGYGPRYCIGMRFGLLQTKVGLVALLKNYEFKVHPKTKEPLEFDPRIVNMSVKGELWLEHKKCNNSDIVF</sequence>
<keyword evidence="10 13" id="KW-0408">Iron</keyword>
<evidence type="ECO:0000256" key="13">
    <source>
        <dbReference type="PIRSR" id="PIRSR602401-1"/>
    </source>
</evidence>
<evidence type="ECO:0000256" key="11">
    <source>
        <dbReference type="ARBA" id="ARBA00023033"/>
    </source>
</evidence>
<organism evidence="16 17">
    <name type="scientific">Henosepilachna vigintioctopunctata</name>
    <dbReference type="NCBI Taxonomy" id="420089"/>
    <lineage>
        <taxon>Eukaryota</taxon>
        <taxon>Metazoa</taxon>
        <taxon>Ecdysozoa</taxon>
        <taxon>Arthropoda</taxon>
        <taxon>Hexapoda</taxon>
        <taxon>Insecta</taxon>
        <taxon>Pterygota</taxon>
        <taxon>Neoptera</taxon>
        <taxon>Endopterygota</taxon>
        <taxon>Coleoptera</taxon>
        <taxon>Polyphaga</taxon>
        <taxon>Cucujiformia</taxon>
        <taxon>Coccinelloidea</taxon>
        <taxon>Coccinellidae</taxon>
        <taxon>Epilachninae</taxon>
        <taxon>Epilachnini</taxon>
        <taxon>Henosepilachna</taxon>
    </lineage>
</organism>
<evidence type="ECO:0008006" key="18">
    <source>
        <dbReference type="Google" id="ProtNLM"/>
    </source>
</evidence>
<evidence type="ECO:0000256" key="6">
    <source>
        <dbReference type="ARBA" id="ARBA00022723"/>
    </source>
</evidence>
<dbReference type="PANTHER" id="PTHR24292:SF100">
    <property type="entry name" value="CYTOCHROME P450 6A16, ISOFORM B-RELATED"/>
    <property type="match status" value="1"/>
</dbReference>
<keyword evidence="6 13" id="KW-0479">Metal-binding</keyword>
<keyword evidence="5 13" id="KW-0349">Heme</keyword>
<keyword evidence="15" id="KW-0812">Transmembrane</keyword>
<dbReference type="AlphaFoldDB" id="A0AAW1UCP7"/>
<evidence type="ECO:0000256" key="7">
    <source>
        <dbReference type="ARBA" id="ARBA00022824"/>
    </source>
</evidence>
<evidence type="ECO:0000256" key="8">
    <source>
        <dbReference type="ARBA" id="ARBA00022848"/>
    </source>
</evidence>
<evidence type="ECO:0000256" key="1">
    <source>
        <dbReference type="ARBA" id="ARBA00001971"/>
    </source>
</evidence>
<dbReference type="PRINTS" id="PR00385">
    <property type="entry name" value="P450"/>
</dbReference>
<comment type="similarity">
    <text evidence="4 14">Belongs to the cytochrome P450 family.</text>
</comment>
<dbReference type="InterPro" id="IPR001128">
    <property type="entry name" value="Cyt_P450"/>
</dbReference>
<keyword evidence="7" id="KW-0256">Endoplasmic reticulum</keyword>
<dbReference type="GO" id="GO:0005789">
    <property type="term" value="C:endoplasmic reticulum membrane"/>
    <property type="evidence" value="ECO:0007669"/>
    <property type="project" value="UniProtKB-SubCell"/>
</dbReference>
<keyword evidence="8" id="KW-0492">Microsome</keyword>
<accession>A0AAW1UCP7</accession>
<dbReference type="GO" id="GO:0016705">
    <property type="term" value="F:oxidoreductase activity, acting on paired donors, with incorporation or reduction of molecular oxygen"/>
    <property type="evidence" value="ECO:0007669"/>
    <property type="project" value="InterPro"/>
</dbReference>
<dbReference type="InterPro" id="IPR017972">
    <property type="entry name" value="Cyt_P450_CS"/>
</dbReference>
<dbReference type="PROSITE" id="PS00086">
    <property type="entry name" value="CYTOCHROME_P450"/>
    <property type="match status" value="1"/>
</dbReference>
<keyword evidence="11 14" id="KW-0503">Monooxygenase</keyword>
<evidence type="ECO:0000256" key="2">
    <source>
        <dbReference type="ARBA" id="ARBA00004174"/>
    </source>
</evidence>
<keyword evidence="15" id="KW-1133">Transmembrane helix</keyword>
<comment type="caution">
    <text evidence="16">The sequence shown here is derived from an EMBL/GenBank/DDBJ whole genome shotgun (WGS) entry which is preliminary data.</text>
</comment>
<gene>
    <name evidence="16" type="ORF">WA026_016329</name>
</gene>
<dbReference type="InterPro" id="IPR050476">
    <property type="entry name" value="Insect_CytP450_Detox"/>
</dbReference>
<evidence type="ECO:0000256" key="10">
    <source>
        <dbReference type="ARBA" id="ARBA00023004"/>
    </source>
</evidence>
<comment type="subcellular location">
    <subcellularLocation>
        <location evidence="3">Endoplasmic reticulum membrane</location>
        <topology evidence="3">Peripheral membrane protein</topology>
    </subcellularLocation>
    <subcellularLocation>
        <location evidence="2">Microsome membrane</location>
        <topology evidence="2">Peripheral membrane protein</topology>
    </subcellularLocation>
</comment>
<feature type="transmembrane region" description="Helical" evidence="15">
    <location>
        <begin position="26"/>
        <end position="43"/>
    </location>
</feature>
<dbReference type="PRINTS" id="PR00463">
    <property type="entry name" value="EP450I"/>
</dbReference>
<keyword evidence="17" id="KW-1185">Reference proteome</keyword>
<keyword evidence="9 14" id="KW-0560">Oxidoreductase</keyword>
<dbReference type="SUPFAM" id="SSF48264">
    <property type="entry name" value="Cytochrome P450"/>
    <property type="match status" value="1"/>
</dbReference>
<evidence type="ECO:0000256" key="15">
    <source>
        <dbReference type="SAM" id="Phobius"/>
    </source>
</evidence>
<keyword evidence="12 15" id="KW-0472">Membrane</keyword>
<reference evidence="16 17" key="1">
    <citation type="submission" date="2023-03" db="EMBL/GenBank/DDBJ databases">
        <title>Genome insight into feeding habits of ladybird beetles.</title>
        <authorList>
            <person name="Li H.-S."/>
            <person name="Huang Y.-H."/>
            <person name="Pang H."/>
        </authorList>
    </citation>
    <scope>NUCLEOTIDE SEQUENCE [LARGE SCALE GENOMIC DNA]</scope>
    <source>
        <strain evidence="16">SYSU_2023b</strain>
        <tissue evidence="16">Whole body</tissue>
    </source>
</reference>
<name>A0AAW1UCP7_9CUCU</name>
<dbReference type="GO" id="GO:0005506">
    <property type="term" value="F:iron ion binding"/>
    <property type="evidence" value="ECO:0007669"/>
    <property type="project" value="InterPro"/>
</dbReference>
<dbReference type="PANTHER" id="PTHR24292">
    <property type="entry name" value="CYTOCHROME P450"/>
    <property type="match status" value="1"/>
</dbReference>
<evidence type="ECO:0000256" key="4">
    <source>
        <dbReference type="ARBA" id="ARBA00010617"/>
    </source>
</evidence>
<dbReference type="GO" id="GO:0020037">
    <property type="term" value="F:heme binding"/>
    <property type="evidence" value="ECO:0007669"/>
    <property type="project" value="InterPro"/>
</dbReference>
<dbReference type="InterPro" id="IPR002401">
    <property type="entry name" value="Cyt_P450_E_grp-I"/>
</dbReference>
<dbReference type="Pfam" id="PF00067">
    <property type="entry name" value="p450"/>
    <property type="match status" value="1"/>
</dbReference>
<dbReference type="CDD" id="cd11056">
    <property type="entry name" value="CYP6-like"/>
    <property type="match status" value="1"/>
</dbReference>
<evidence type="ECO:0000313" key="16">
    <source>
        <dbReference type="EMBL" id="KAK9881442.1"/>
    </source>
</evidence>
<evidence type="ECO:0000313" key="17">
    <source>
        <dbReference type="Proteomes" id="UP001431783"/>
    </source>
</evidence>
<dbReference type="FunFam" id="1.10.630.10:FF:000042">
    <property type="entry name" value="Cytochrome P450"/>
    <property type="match status" value="1"/>
</dbReference>
<feature type="binding site" description="axial binding residue" evidence="13">
    <location>
        <position position="472"/>
    </location>
    <ligand>
        <name>heme</name>
        <dbReference type="ChEBI" id="CHEBI:30413"/>
    </ligand>
    <ligandPart>
        <name>Fe</name>
        <dbReference type="ChEBI" id="CHEBI:18248"/>
    </ligandPart>
</feature>
<evidence type="ECO:0000256" key="12">
    <source>
        <dbReference type="ARBA" id="ARBA00023136"/>
    </source>
</evidence>
<evidence type="ECO:0000256" key="9">
    <source>
        <dbReference type="ARBA" id="ARBA00023002"/>
    </source>
</evidence>
<evidence type="ECO:0000256" key="3">
    <source>
        <dbReference type="ARBA" id="ARBA00004406"/>
    </source>
</evidence>
<dbReference type="Gene3D" id="1.10.630.10">
    <property type="entry name" value="Cytochrome P450"/>
    <property type="match status" value="1"/>
</dbReference>
<protein>
    <recommendedName>
        <fullName evidence="18">Cytochrome P450</fullName>
    </recommendedName>
</protein>
<dbReference type="GO" id="GO:0004497">
    <property type="term" value="F:monooxygenase activity"/>
    <property type="evidence" value="ECO:0007669"/>
    <property type="project" value="UniProtKB-KW"/>
</dbReference>
<dbReference type="EMBL" id="JARQZJ010000069">
    <property type="protein sequence ID" value="KAK9881442.1"/>
    <property type="molecule type" value="Genomic_DNA"/>
</dbReference>
<dbReference type="InterPro" id="IPR036396">
    <property type="entry name" value="Cyt_P450_sf"/>
</dbReference>
<dbReference type="Proteomes" id="UP001431783">
    <property type="component" value="Unassembled WGS sequence"/>
</dbReference>
<evidence type="ECO:0000256" key="5">
    <source>
        <dbReference type="ARBA" id="ARBA00022617"/>
    </source>
</evidence>
<proteinExistence type="inferred from homology"/>
<evidence type="ECO:0000256" key="14">
    <source>
        <dbReference type="RuleBase" id="RU000461"/>
    </source>
</evidence>